<dbReference type="Proteomes" id="UP000342249">
    <property type="component" value="Unassembled WGS sequence"/>
</dbReference>
<sequence>MIFNDIVDENNEKEVALHELDEIIVGFRKAITLHYSWCDSTFNQLYIGGLSAQSAANISAATQNMGSSFRDLLIDIDFSSLKMVLKDLKTLEKDSLLTEDFATQIMDGYKIIHAFQGIKEKQLFAREYIKVVQSIIKILHEYDKIIDSVRHINSINQTLSHGYDSNSEEILSLRFLDENYEITEVAETFKNLDNIYEKLCLVAGLSVSEQPLKFVRLESGSLAILAKGFGVILKVIDKFINYIFDYQTKNCTLQGKKNNMAESIDIIQKEFDLTKEFQESGFDMEEELKIERETFGFIIKETNTLLTAHPDIKINGKTLSRSQENKKLIANQFYFKANEVTENKKGETI</sequence>
<accession>A0A5N7J2X4</accession>
<dbReference type="EMBL" id="SPSF01000032">
    <property type="protein sequence ID" value="MPQ63084.1"/>
    <property type="molecule type" value="Genomic_DNA"/>
</dbReference>
<proteinExistence type="predicted"/>
<name>A0A5N7J2X4_9CLOT</name>
<reference evidence="1 2" key="1">
    <citation type="journal article" date="2019" name="Lett. Appl. Microbiol.">
        <title>A case of 'blown pack' spoilage of vacuum-packaged pork likely associated with Clostridium estertheticum in Canada.</title>
        <authorList>
            <person name="Zhang P."/>
            <person name="Ward P."/>
            <person name="McMullen L.M."/>
            <person name="Yang X."/>
        </authorList>
    </citation>
    <scope>NUCLEOTIDE SEQUENCE [LARGE SCALE GENOMIC DNA]</scope>
    <source>
        <strain evidence="1 2">MA19</strain>
    </source>
</reference>
<organism evidence="1 2">
    <name type="scientific">Clostridium estertheticum</name>
    <dbReference type="NCBI Taxonomy" id="238834"/>
    <lineage>
        <taxon>Bacteria</taxon>
        <taxon>Bacillati</taxon>
        <taxon>Bacillota</taxon>
        <taxon>Clostridia</taxon>
        <taxon>Eubacteriales</taxon>
        <taxon>Clostridiaceae</taxon>
        <taxon>Clostridium</taxon>
    </lineage>
</organism>
<protein>
    <submittedName>
        <fullName evidence="1">Uncharacterized protein</fullName>
    </submittedName>
</protein>
<dbReference type="AlphaFoldDB" id="A0A5N7J2X4"/>
<evidence type="ECO:0000313" key="1">
    <source>
        <dbReference type="EMBL" id="MPQ63084.1"/>
    </source>
</evidence>
<evidence type="ECO:0000313" key="2">
    <source>
        <dbReference type="Proteomes" id="UP000342249"/>
    </source>
</evidence>
<dbReference type="RefSeq" id="WP_152752642.1">
    <property type="nucleotide sequence ID" value="NZ_SPSE01000033.1"/>
</dbReference>
<comment type="caution">
    <text evidence="1">The sequence shown here is derived from an EMBL/GenBank/DDBJ whole genome shotgun (WGS) entry which is preliminary data.</text>
</comment>
<gene>
    <name evidence="1" type="ORF">E4V82_13300</name>
</gene>